<organism evidence="1 2">
    <name type="scientific">Trichostrongylus colubriformis</name>
    <name type="common">Black scour worm</name>
    <dbReference type="NCBI Taxonomy" id="6319"/>
    <lineage>
        <taxon>Eukaryota</taxon>
        <taxon>Metazoa</taxon>
        <taxon>Ecdysozoa</taxon>
        <taxon>Nematoda</taxon>
        <taxon>Chromadorea</taxon>
        <taxon>Rhabditida</taxon>
        <taxon>Rhabditina</taxon>
        <taxon>Rhabditomorpha</taxon>
        <taxon>Strongyloidea</taxon>
        <taxon>Trichostrongylidae</taxon>
        <taxon>Trichostrongylus</taxon>
    </lineage>
</organism>
<reference evidence="1 2" key="1">
    <citation type="submission" date="2019-10" db="EMBL/GenBank/DDBJ databases">
        <title>Assembly and Annotation for the nematode Trichostrongylus colubriformis.</title>
        <authorList>
            <person name="Martin J."/>
        </authorList>
    </citation>
    <scope>NUCLEOTIDE SEQUENCE [LARGE SCALE GENOMIC DNA]</scope>
    <source>
        <strain evidence="1">G859</strain>
        <tissue evidence="1">Whole worm</tissue>
    </source>
</reference>
<dbReference type="AlphaFoldDB" id="A0AAN8F709"/>
<gene>
    <name evidence="1" type="ORF">GCK32_010936</name>
</gene>
<evidence type="ECO:0000313" key="1">
    <source>
        <dbReference type="EMBL" id="KAK5966223.1"/>
    </source>
</evidence>
<accession>A0AAN8F709</accession>
<sequence length="66" mass="7335">FQVEHILSSPSREWTGRRGRIDAEMLPAAQISSRVLICGPDGFNATAHKLLLDAGYKDENIHIFQG</sequence>
<keyword evidence="2" id="KW-1185">Reference proteome</keyword>
<dbReference type="Proteomes" id="UP001331761">
    <property type="component" value="Unassembled WGS sequence"/>
</dbReference>
<dbReference type="Gene3D" id="3.40.50.80">
    <property type="entry name" value="Nucleotide-binding domain of ferredoxin-NADP reductase (FNR) module"/>
    <property type="match status" value="1"/>
</dbReference>
<feature type="non-terminal residue" evidence="1">
    <location>
        <position position="1"/>
    </location>
</feature>
<dbReference type="SUPFAM" id="SSF52343">
    <property type="entry name" value="Ferredoxin reductase-like, C-terminal NADP-linked domain"/>
    <property type="match status" value="1"/>
</dbReference>
<name>A0AAN8F709_TRICO</name>
<dbReference type="EMBL" id="WIXE01023710">
    <property type="protein sequence ID" value="KAK5966223.1"/>
    <property type="molecule type" value="Genomic_DNA"/>
</dbReference>
<comment type="caution">
    <text evidence="1">The sequence shown here is derived from an EMBL/GenBank/DDBJ whole genome shotgun (WGS) entry which is preliminary data.</text>
</comment>
<dbReference type="InterPro" id="IPR039261">
    <property type="entry name" value="FNR_nucleotide-bd"/>
</dbReference>
<protein>
    <submittedName>
        <fullName evidence="1">Uncharacterized protein</fullName>
    </submittedName>
</protein>
<evidence type="ECO:0000313" key="2">
    <source>
        <dbReference type="Proteomes" id="UP001331761"/>
    </source>
</evidence>
<proteinExistence type="predicted"/>